<dbReference type="Proteomes" id="UP000630615">
    <property type="component" value="Unassembled WGS sequence"/>
</dbReference>
<proteinExistence type="predicted"/>
<evidence type="ECO:0000256" key="1">
    <source>
        <dbReference type="SAM" id="SignalP"/>
    </source>
</evidence>
<sequence>MKKLLLTTVLVSSAVLGFTGNVHANEQNKITETPEKTDVGINFKTDGGSTIGQGPFSDHLAIVFKPTKFDFGTEQEAIPFKKVYTEKVDASNIKKNKYLIVNDDRKTAGSAVAGSPWHVTATYSGLSEKGNASNTLESALKIKLEPVQKYTIGTDKDPITQDIKPNDPNDPASNAITDFSGAEHGEFRLGADLAANASAEVELSNTATTVFGRKEAATAIGTEGVATRISETNLTIEDGTGADGKTFVGSVTWQLADTYK</sequence>
<name>A0ABQ1PPN3_9ENTE</name>
<reference evidence="3" key="1">
    <citation type="journal article" date="2019" name="Int. J. Syst. Evol. Microbiol.">
        <title>The Global Catalogue of Microorganisms (GCM) 10K type strain sequencing project: providing services to taxonomists for standard genome sequencing and annotation.</title>
        <authorList>
            <consortium name="The Broad Institute Genomics Platform"/>
            <consortium name="The Broad Institute Genome Sequencing Center for Infectious Disease"/>
            <person name="Wu L."/>
            <person name="Ma J."/>
        </authorList>
    </citation>
    <scope>NUCLEOTIDE SEQUENCE [LARGE SCALE GENOMIC DNA]</scope>
    <source>
        <strain evidence="3">CGMCC 1.15942</strain>
    </source>
</reference>
<keyword evidence="1" id="KW-0732">Signal</keyword>
<feature type="signal peptide" evidence="1">
    <location>
        <begin position="1"/>
        <end position="24"/>
    </location>
</feature>
<dbReference type="EMBL" id="BMKI01000010">
    <property type="protein sequence ID" value="GGD00630.1"/>
    <property type="molecule type" value="Genomic_DNA"/>
</dbReference>
<dbReference type="RefSeq" id="WP_088270871.1">
    <property type="nucleotide sequence ID" value="NZ_BMKI01000010.1"/>
</dbReference>
<organism evidence="2 3">
    <name type="scientific">Enterococcus wangshanyuanii</name>
    <dbReference type="NCBI Taxonomy" id="2005703"/>
    <lineage>
        <taxon>Bacteria</taxon>
        <taxon>Bacillati</taxon>
        <taxon>Bacillota</taxon>
        <taxon>Bacilli</taxon>
        <taxon>Lactobacillales</taxon>
        <taxon>Enterococcaceae</taxon>
        <taxon>Enterococcus</taxon>
    </lineage>
</organism>
<gene>
    <name evidence="2" type="ORF">GCM10011573_32770</name>
</gene>
<accession>A0ABQ1PPN3</accession>
<evidence type="ECO:0008006" key="4">
    <source>
        <dbReference type="Google" id="ProtNLM"/>
    </source>
</evidence>
<protein>
    <recommendedName>
        <fullName evidence="4">WxL domain-containing protein</fullName>
    </recommendedName>
</protein>
<evidence type="ECO:0000313" key="2">
    <source>
        <dbReference type="EMBL" id="GGD00630.1"/>
    </source>
</evidence>
<keyword evidence="3" id="KW-1185">Reference proteome</keyword>
<feature type="chain" id="PRO_5046344585" description="WxL domain-containing protein" evidence="1">
    <location>
        <begin position="25"/>
        <end position="260"/>
    </location>
</feature>
<evidence type="ECO:0000313" key="3">
    <source>
        <dbReference type="Proteomes" id="UP000630615"/>
    </source>
</evidence>
<comment type="caution">
    <text evidence="2">The sequence shown here is derived from an EMBL/GenBank/DDBJ whole genome shotgun (WGS) entry which is preliminary data.</text>
</comment>